<dbReference type="GO" id="GO:0022857">
    <property type="term" value="F:transmembrane transporter activity"/>
    <property type="evidence" value="ECO:0007669"/>
    <property type="project" value="InterPro"/>
</dbReference>
<protein>
    <submittedName>
        <fullName evidence="9">MFS transporter</fullName>
    </submittedName>
</protein>
<dbReference type="InterPro" id="IPR011701">
    <property type="entry name" value="MFS"/>
</dbReference>
<organism evidence="9 10">
    <name type="scientific">Brevibacillus laterosporus</name>
    <name type="common">Bacillus laterosporus</name>
    <dbReference type="NCBI Taxonomy" id="1465"/>
    <lineage>
        <taxon>Bacteria</taxon>
        <taxon>Bacillati</taxon>
        <taxon>Bacillota</taxon>
        <taxon>Bacilli</taxon>
        <taxon>Bacillales</taxon>
        <taxon>Paenibacillaceae</taxon>
        <taxon>Brevibacillus</taxon>
    </lineage>
</organism>
<keyword evidence="6 7" id="KW-0472">Membrane</keyword>
<dbReference type="Gene3D" id="1.20.1250.20">
    <property type="entry name" value="MFS general substrate transporter like domains"/>
    <property type="match status" value="1"/>
</dbReference>
<evidence type="ECO:0000256" key="6">
    <source>
        <dbReference type="ARBA" id="ARBA00023136"/>
    </source>
</evidence>
<feature type="transmembrane region" description="Helical" evidence="7">
    <location>
        <begin position="230"/>
        <end position="251"/>
    </location>
</feature>
<dbReference type="SUPFAM" id="SSF103473">
    <property type="entry name" value="MFS general substrate transporter"/>
    <property type="match status" value="1"/>
</dbReference>
<accession>A0A518VE72</accession>
<feature type="transmembrane region" description="Helical" evidence="7">
    <location>
        <begin position="24"/>
        <end position="45"/>
    </location>
</feature>
<feature type="transmembrane region" description="Helical" evidence="7">
    <location>
        <begin position="316"/>
        <end position="337"/>
    </location>
</feature>
<sequence>MKLLHNTYITELIIIQPIHKNKSFLLLMSGEIVAGITMWVCMLLNLQFMSKIMQTNLGTGLLLMTGMLASILFLPTVGKMIDQYDKQKILIASSCIRCFAPVCMYFAISYTSIGWLVASLIVNQVAGSMYLPTVRAGLPALVGEANLLSANTLYMNIATMARIAGTAVGGLLLSLFSMQTVTVGAFFGFLMLVIIVLFVQIPQSHQKKKQTGEKLKFTEVFELMKKEPSVTVGLISTGVVTLFLGGFNLLVLAFGKLQDSSTIMGYIYAVEGSSVLLAGIFVQKLVSRVNLVQVSSLLVLVIGMAEWGMSFGTNQIMVLLSFGLLGFTLGFIYPMVTTVFQKRLPETVQGRFFSFKEIVDRIIIQVAMLITSASLDFIGLSTFLILLGFFTICTGLFTYLYGKRQNLVVTHLGSQNESVQG</sequence>
<feature type="domain" description="Major facilitator superfamily (MFS) profile" evidence="8">
    <location>
        <begin position="23"/>
        <end position="406"/>
    </location>
</feature>
<evidence type="ECO:0000313" key="9">
    <source>
        <dbReference type="EMBL" id="QDX95249.1"/>
    </source>
</evidence>
<reference evidence="9 10" key="1">
    <citation type="submission" date="2018-11" db="EMBL/GenBank/DDBJ databases">
        <title>Phylogenetic determinants of toxin gene distribution in genomes of Brevibacillus laterosporus.</title>
        <authorList>
            <person name="Glare T.R."/>
            <person name="Durrant A."/>
            <person name="Berry C."/>
            <person name="Palma L."/>
            <person name="Ormskirk M."/>
            <person name="Cox M.O."/>
        </authorList>
    </citation>
    <scope>NUCLEOTIDE SEQUENCE [LARGE SCALE GENOMIC DNA]</scope>
    <source>
        <strain evidence="9 10">1821L</strain>
    </source>
</reference>
<evidence type="ECO:0000256" key="5">
    <source>
        <dbReference type="ARBA" id="ARBA00022989"/>
    </source>
</evidence>
<keyword evidence="2" id="KW-0813">Transport</keyword>
<feature type="transmembrane region" description="Helical" evidence="7">
    <location>
        <begin position="153"/>
        <end position="175"/>
    </location>
</feature>
<evidence type="ECO:0000259" key="8">
    <source>
        <dbReference type="PROSITE" id="PS50850"/>
    </source>
</evidence>
<evidence type="ECO:0000256" key="2">
    <source>
        <dbReference type="ARBA" id="ARBA00022448"/>
    </source>
</evidence>
<keyword evidence="10" id="KW-1185">Reference proteome</keyword>
<comment type="subcellular location">
    <subcellularLocation>
        <location evidence="1">Cell membrane</location>
        <topology evidence="1">Multi-pass membrane protein</topology>
    </subcellularLocation>
</comment>
<evidence type="ECO:0000256" key="3">
    <source>
        <dbReference type="ARBA" id="ARBA00022475"/>
    </source>
</evidence>
<keyword evidence="5 7" id="KW-1133">Transmembrane helix</keyword>
<evidence type="ECO:0000256" key="7">
    <source>
        <dbReference type="SAM" id="Phobius"/>
    </source>
</evidence>
<dbReference type="PROSITE" id="PS50850">
    <property type="entry name" value="MFS"/>
    <property type="match status" value="1"/>
</dbReference>
<evidence type="ECO:0000256" key="1">
    <source>
        <dbReference type="ARBA" id="ARBA00004651"/>
    </source>
</evidence>
<name>A0A518VE72_BRELA</name>
<dbReference type="InterPro" id="IPR020846">
    <property type="entry name" value="MFS_dom"/>
</dbReference>
<dbReference type="InterPro" id="IPR036259">
    <property type="entry name" value="MFS_trans_sf"/>
</dbReference>
<keyword evidence="4 7" id="KW-0812">Transmembrane</keyword>
<dbReference type="GO" id="GO:0005886">
    <property type="term" value="C:plasma membrane"/>
    <property type="evidence" value="ECO:0007669"/>
    <property type="project" value="UniProtKB-SubCell"/>
</dbReference>
<evidence type="ECO:0000256" key="4">
    <source>
        <dbReference type="ARBA" id="ARBA00022692"/>
    </source>
</evidence>
<evidence type="ECO:0000313" key="10">
    <source>
        <dbReference type="Proteomes" id="UP000319432"/>
    </source>
</evidence>
<keyword evidence="3" id="KW-1003">Cell membrane</keyword>
<dbReference type="OrthoDB" id="2381825at2"/>
<dbReference type="AlphaFoldDB" id="A0A518VE72"/>
<feature type="transmembrane region" description="Helical" evidence="7">
    <location>
        <begin position="263"/>
        <end position="282"/>
    </location>
</feature>
<dbReference type="EMBL" id="CP033464">
    <property type="protein sequence ID" value="QDX95249.1"/>
    <property type="molecule type" value="Genomic_DNA"/>
</dbReference>
<dbReference type="Pfam" id="PF07690">
    <property type="entry name" value="MFS_1"/>
    <property type="match status" value="1"/>
</dbReference>
<proteinExistence type="predicted"/>
<feature type="transmembrane region" description="Helical" evidence="7">
    <location>
        <begin position="289"/>
        <end position="310"/>
    </location>
</feature>
<gene>
    <name evidence="9" type="ORF">EEL30_24880</name>
</gene>
<dbReference type="PANTHER" id="PTHR43266:SF7">
    <property type="entry name" value="TRANSPORTER, PUTATIVE-RELATED"/>
    <property type="match status" value="1"/>
</dbReference>
<feature type="transmembrane region" description="Helical" evidence="7">
    <location>
        <begin position="383"/>
        <end position="402"/>
    </location>
</feature>
<dbReference type="CDD" id="cd06173">
    <property type="entry name" value="MFS_MefA_like"/>
    <property type="match status" value="1"/>
</dbReference>
<dbReference type="Proteomes" id="UP000319432">
    <property type="component" value="Chromosome"/>
</dbReference>
<feature type="transmembrane region" description="Helical" evidence="7">
    <location>
        <begin position="181"/>
        <end position="199"/>
    </location>
</feature>
<dbReference type="PANTHER" id="PTHR43266">
    <property type="entry name" value="MACROLIDE-EFFLUX PROTEIN"/>
    <property type="match status" value="1"/>
</dbReference>
<feature type="transmembrane region" description="Helical" evidence="7">
    <location>
        <begin position="57"/>
        <end position="77"/>
    </location>
</feature>